<keyword evidence="1" id="KW-0472">Membrane</keyword>
<gene>
    <name evidence="2" type="ORF">GCM10011328_34160</name>
</gene>
<dbReference type="RefSeq" id="WP_188474747.1">
    <property type="nucleotide sequence ID" value="NZ_BMFZ01000010.1"/>
</dbReference>
<proteinExistence type="predicted"/>
<keyword evidence="3" id="KW-1185">Reference proteome</keyword>
<keyword evidence="1" id="KW-0812">Transmembrane</keyword>
<name>A0ABQ1H320_9GAMM</name>
<organism evidence="2 3">
    <name type="scientific">Hafnia psychrotolerans</name>
    <dbReference type="NCBI Taxonomy" id="1477018"/>
    <lineage>
        <taxon>Bacteria</taxon>
        <taxon>Pseudomonadati</taxon>
        <taxon>Pseudomonadota</taxon>
        <taxon>Gammaproteobacteria</taxon>
        <taxon>Enterobacterales</taxon>
        <taxon>Hafniaceae</taxon>
        <taxon>Hafnia</taxon>
    </lineage>
</organism>
<comment type="caution">
    <text evidence="2">The sequence shown here is derived from an EMBL/GenBank/DDBJ whole genome shotgun (WGS) entry which is preliminary data.</text>
</comment>
<protein>
    <submittedName>
        <fullName evidence="2">Uncharacterized protein</fullName>
    </submittedName>
</protein>
<dbReference type="EMBL" id="BMFZ01000010">
    <property type="protein sequence ID" value="GGA55890.1"/>
    <property type="molecule type" value="Genomic_DNA"/>
</dbReference>
<reference evidence="3" key="1">
    <citation type="journal article" date="2019" name="Int. J. Syst. Evol. Microbiol.">
        <title>The Global Catalogue of Microorganisms (GCM) 10K type strain sequencing project: providing services to taxonomists for standard genome sequencing and annotation.</title>
        <authorList>
            <consortium name="The Broad Institute Genomics Platform"/>
            <consortium name="The Broad Institute Genome Sequencing Center for Infectious Disease"/>
            <person name="Wu L."/>
            <person name="Ma J."/>
        </authorList>
    </citation>
    <scope>NUCLEOTIDE SEQUENCE [LARGE SCALE GENOMIC DNA]</scope>
    <source>
        <strain evidence="3">CGMCC 1.12806</strain>
    </source>
</reference>
<sequence length="219" mass="24982">MNKFFKYVYDRPIILFLLPIFVVVGASVFYTLPILFPSSNYHDRHAINTETNTPSTYYPIYLKNGRALFICDNNVAYVDDLNNEKSSKKSLVIDSVTVKCASPTSYIIGDMKYNEDGLFLRSTFGIYDQISLKGENASFPARQLGDHKQLVLKSDQCVYFGDFENTSLINKDYFSKIAFTSKDCGQGEIPIKLYSNTFKFSDVGMNQPYINLYTEPTQN</sequence>
<evidence type="ECO:0000313" key="2">
    <source>
        <dbReference type="EMBL" id="GGA55890.1"/>
    </source>
</evidence>
<dbReference type="Proteomes" id="UP000627464">
    <property type="component" value="Unassembled WGS sequence"/>
</dbReference>
<keyword evidence="1" id="KW-1133">Transmembrane helix</keyword>
<accession>A0ABQ1H320</accession>
<feature type="transmembrane region" description="Helical" evidence="1">
    <location>
        <begin position="12"/>
        <end position="36"/>
    </location>
</feature>
<evidence type="ECO:0000313" key="3">
    <source>
        <dbReference type="Proteomes" id="UP000627464"/>
    </source>
</evidence>
<evidence type="ECO:0000256" key="1">
    <source>
        <dbReference type="SAM" id="Phobius"/>
    </source>
</evidence>